<accession>A0A9P5NEY9</accession>
<dbReference type="EMBL" id="JADNYJ010000095">
    <property type="protein sequence ID" value="KAF8886595.1"/>
    <property type="molecule type" value="Genomic_DNA"/>
</dbReference>
<gene>
    <name evidence="2" type="ORF">CPB84DRAFT_1827028</name>
</gene>
<reference evidence="2" key="1">
    <citation type="submission" date="2020-11" db="EMBL/GenBank/DDBJ databases">
        <authorList>
            <consortium name="DOE Joint Genome Institute"/>
            <person name="Ahrendt S."/>
            <person name="Riley R."/>
            <person name="Andreopoulos W."/>
            <person name="LaButti K."/>
            <person name="Pangilinan J."/>
            <person name="Ruiz-duenas F.J."/>
            <person name="Barrasa J.M."/>
            <person name="Sanchez-Garcia M."/>
            <person name="Camarero S."/>
            <person name="Miyauchi S."/>
            <person name="Serrano A."/>
            <person name="Linde D."/>
            <person name="Babiker R."/>
            <person name="Drula E."/>
            <person name="Ayuso-Fernandez I."/>
            <person name="Pacheco R."/>
            <person name="Padilla G."/>
            <person name="Ferreira P."/>
            <person name="Barriuso J."/>
            <person name="Kellner H."/>
            <person name="Castanera R."/>
            <person name="Alfaro M."/>
            <person name="Ramirez L."/>
            <person name="Pisabarro A.G."/>
            <person name="Kuo A."/>
            <person name="Tritt A."/>
            <person name="Lipzen A."/>
            <person name="He G."/>
            <person name="Yan M."/>
            <person name="Ng V."/>
            <person name="Cullen D."/>
            <person name="Martin F."/>
            <person name="Rosso M.-N."/>
            <person name="Henrissat B."/>
            <person name="Hibbett D."/>
            <person name="Martinez A.T."/>
            <person name="Grigoriev I.V."/>
        </authorList>
    </citation>
    <scope>NUCLEOTIDE SEQUENCE</scope>
    <source>
        <strain evidence="2">AH 44721</strain>
    </source>
</reference>
<keyword evidence="3" id="KW-1185">Reference proteome</keyword>
<proteinExistence type="predicted"/>
<protein>
    <submittedName>
        <fullName evidence="2">Uncharacterized protein</fullName>
    </submittedName>
</protein>
<comment type="caution">
    <text evidence="2">The sequence shown here is derived from an EMBL/GenBank/DDBJ whole genome shotgun (WGS) entry which is preliminary data.</text>
</comment>
<organism evidence="2 3">
    <name type="scientific">Gymnopilus junonius</name>
    <name type="common">Spectacular rustgill mushroom</name>
    <name type="synonym">Gymnopilus spectabilis subsp. junonius</name>
    <dbReference type="NCBI Taxonomy" id="109634"/>
    <lineage>
        <taxon>Eukaryota</taxon>
        <taxon>Fungi</taxon>
        <taxon>Dikarya</taxon>
        <taxon>Basidiomycota</taxon>
        <taxon>Agaricomycotina</taxon>
        <taxon>Agaricomycetes</taxon>
        <taxon>Agaricomycetidae</taxon>
        <taxon>Agaricales</taxon>
        <taxon>Agaricineae</taxon>
        <taxon>Hymenogastraceae</taxon>
        <taxon>Gymnopilus</taxon>
    </lineage>
</organism>
<dbReference type="AlphaFoldDB" id="A0A9P5NEY9"/>
<evidence type="ECO:0000256" key="1">
    <source>
        <dbReference type="SAM" id="MobiDB-lite"/>
    </source>
</evidence>
<feature type="region of interest" description="Disordered" evidence="1">
    <location>
        <begin position="161"/>
        <end position="198"/>
    </location>
</feature>
<dbReference type="Proteomes" id="UP000724874">
    <property type="component" value="Unassembled WGS sequence"/>
</dbReference>
<evidence type="ECO:0000313" key="2">
    <source>
        <dbReference type="EMBL" id="KAF8886595.1"/>
    </source>
</evidence>
<evidence type="ECO:0000313" key="3">
    <source>
        <dbReference type="Proteomes" id="UP000724874"/>
    </source>
</evidence>
<name>A0A9P5NEY9_GYMJU</name>
<sequence>MPYEPNLEYWTPHVKPDGSTVFTCKPCANHRERLSYNCKGHEETDTHNAALMKFMLAEAAKRRSQAVNSLPNSTVVEDGFRTLLLAATGNVSQPLYPPSHPALPPGADITQNSPSPIMGIDWNLLEAVGETELEPAPLQRIFAQVAQASLDFLNADLSDDEQVERGSVSSEELYDDFTDSPADVHASKRARNQTSDPQTARDWFPWHDKITCTLDILMHLLCSVFSRRQLDLFLWLLRVNDTDSVPSVKTMNNLDKFLQKSCGIDTIEYDGVLGHKYFVNSLSQILAQEMANPEVRPHLWTYPEDAGPNLSEARQESRWLHEIRPEDTTPMIRLKDIDYYIFEPTVRRTISIGP</sequence>
<dbReference type="OrthoDB" id="2881727at2759"/>